<dbReference type="InParanoid" id="A0A2T3AAC4"/>
<name>A0A2T3AAC4_9PEZI</name>
<evidence type="ECO:0000256" key="1">
    <source>
        <dbReference type="SAM" id="MobiDB-lite"/>
    </source>
</evidence>
<dbReference type="EMBL" id="KZ678426">
    <property type="protein sequence ID" value="PSR88636.1"/>
    <property type="molecule type" value="Genomic_DNA"/>
</dbReference>
<dbReference type="Proteomes" id="UP000241462">
    <property type="component" value="Unassembled WGS sequence"/>
</dbReference>
<dbReference type="AlphaFoldDB" id="A0A2T3AAC4"/>
<keyword evidence="3" id="KW-1185">Reference proteome</keyword>
<accession>A0A2T3AAC4</accession>
<proteinExistence type="predicted"/>
<reference evidence="2 3" key="1">
    <citation type="journal article" date="2018" name="Mycol. Prog.">
        <title>Coniella lustricola, a new species from submerged detritus.</title>
        <authorList>
            <person name="Raudabaugh D.B."/>
            <person name="Iturriaga T."/>
            <person name="Carver A."/>
            <person name="Mondo S."/>
            <person name="Pangilinan J."/>
            <person name="Lipzen A."/>
            <person name="He G."/>
            <person name="Amirebrahimi M."/>
            <person name="Grigoriev I.V."/>
            <person name="Miller A.N."/>
        </authorList>
    </citation>
    <scope>NUCLEOTIDE SEQUENCE [LARGE SCALE GENOMIC DNA]</scope>
    <source>
        <strain evidence="2 3">B22-T-1</strain>
    </source>
</reference>
<evidence type="ECO:0000313" key="2">
    <source>
        <dbReference type="EMBL" id="PSR88636.1"/>
    </source>
</evidence>
<sequence length="194" mass="21780">MNQELKSSNKTGLLKSHLLCTKIPIKEQGLGLVGLPAWVWEELVVSAREKRPPHSRSHRTPLHGLLASWLLATSLQYSDSQKTKREKKRKASRFGRRLQRPGQGARGNAGRHASFGWLGIGGAQQETPQNESPAHGDSWNHARTERRGADQGTRRTRMTAFGGGRDGSGRRTAAGVGVWVCRYNLTRWRDERRR</sequence>
<feature type="compositionally biased region" description="Basic residues" evidence="1">
    <location>
        <begin position="84"/>
        <end position="99"/>
    </location>
</feature>
<feature type="compositionally biased region" description="Basic and acidic residues" evidence="1">
    <location>
        <begin position="138"/>
        <end position="153"/>
    </location>
</feature>
<evidence type="ECO:0000313" key="3">
    <source>
        <dbReference type="Proteomes" id="UP000241462"/>
    </source>
</evidence>
<organism evidence="2 3">
    <name type="scientific">Coniella lustricola</name>
    <dbReference type="NCBI Taxonomy" id="2025994"/>
    <lineage>
        <taxon>Eukaryota</taxon>
        <taxon>Fungi</taxon>
        <taxon>Dikarya</taxon>
        <taxon>Ascomycota</taxon>
        <taxon>Pezizomycotina</taxon>
        <taxon>Sordariomycetes</taxon>
        <taxon>Sordariomycetidae</taxon>
        <taxon>Diaporthales</taxon>
        <taxon>Schizoparmaceae</taxon>
        <taxon>Coniella</taxon>
    </lineage>
</organism>
<feature type="region of interest" description="Disordered" evidence="1">
    <location>
        <begin position="78"/>
        <end position="170"/>
    </location>
</feature>
<protein>
    <submittedName>
        <fullName evidence="2">Uncharacterized protein</fullName>
    </submittedName>
</protein>
<gene>
    <name evidence="2" type="ORF">BD289DRAFT_230478</name>
</gene>